<keyword evidence="3" id="KW-1185">Reference proteome</keyword>
<feature type="transmembrane region" description="Helical" evidence="1">
    <location>
        <begin position="652"/>
        <end position="674"/>
    </location>
</feature>
<proteinExistence type="predicted"/>
<protein>
    <submittedName>
        <fullName evidence="2">Uncharacterized protein</fullName>
    </submittedName>
</protein>
<reference evidence="2 3" key="1">
    <citation type="submission" date="2024-09" db="EMBL/GenBank/DDBJ databases">
        <authorList>
            <person name="Sun Q."/>
            <person name="Mori K."/>
        </authorList>
    </citation>
    <scope>NUCLEOTIDE SEQUENCE [LARGE SCALE GENOMIC DNA]</scope>
    <source>
        <strain evidence="2 3">CGMCC 1.9126</strain>
    </source>
</reference>
<name>A0ABV6KRL6_9BACI</name>
<dbReference type="EMBL" id="JBHLUU010000028">
    <property type="protein sequence ID" value="MFC0475570.1"/>
    <property type="molecule type" value="Genomic_DNA"/>
</dbReference>
<evidence type="ECO:0000313" key="3">
    <source>
        <dbReference type="Proteomes" id="UP001589738"/>
    </source>
</evidence>
<keyword evidence="1" id="KW-1133">Transmembrane helix</keyword>
<dbReference type="Proteomes" id="UP001589738">
    <property type="component" value="Unassembled WGS sequence"/>
</dbReference>
<keyword evidence="1" id="KW-0472">Membrane</keyword>
<sequence length="819" mass="94787">MINAKVKQKLMTNEKVILKQGSVFHYSGISTLGPHSLYVTSMGRIFAHDKGGMFGSEEVIEYDINKNKVNINIVENQMRIKNANNSQRLRFEFLLEVDEFIKFSNSVPSSSFEFVEGKTALIKFENEHNSTTNRINATSGNIITLISSLMQPNGLSSAYFQATIDINVEGITLTNGTGTNTTIPYSRIRTIEIIDKLILKIQGIFHHNGDVFSEFYLFYPIKDRMKDILLHYKNSEKLYDVFQDIETIHVGNIYEQEKEISVIITHTHFNIYNEKQKKLLNSFEKNSILIYKRDRIIAIGNQENMLIIKLQADYSVKYFKSMGESTYFLECIQVNGSIKGKKYKSTNFVVISKGKLLLFNKQEGFQIQEVIDLHDYSIVIDKNKLILYSNQIAMLVFPNEVSNKVEDGLKMGDTMNILLENEMPYHLRIGERSLFFHSRLDYEPEKEYLYSSVKHIKMINVDETSKFCMAEVCLLSGEKILVDMDQSTYSGIVYHVYKVNKSLLLPSVKTEQMFLSYSRLNNDFILFQVFAQLIALKEGIKQIQYEEDDRDIRNEKLVNFLYHGLQSQKKRLDAVIVYLPKLLEQEELSTLSMLRLSRLKEFKRLQDALMSISGQMSRTIAEIESSISAVTYILIEKHDFDSLIEKRTMRGYGIAGALGVVGAFFPPLLIGAALTGANSYFSKNDHQEQEEIRKINETNRLDFYVQKMLDRFDHFFVTWFPYYISEVNEAVYECYSQLSSRYSEVLELPVVKEKLLHNISTLYTFKQLPIDDSVNKLKDELIEVIHNYVSVGNENIKNLNLEVHYHVSKYIETTRLGEK</sequence>
<comment type="caution">
    <text evidence="2">The sequence shown here is derived from an EMBL/GenBank/DDBJ whole genome shotgun (WGS) entry which is preliminary data.</text>
</comment>
<organism evidence="2 3">
    <name type="scientific">Robertmurraya beringensis</name>
    <dbReference type="NCBI Taxonomy" id="641660"/>
    <lineage>
        <taxon>Bacteria</taxon>
        <taxon>Bacillati</taxon>
        <taxon>Bacillota</taxon>
        <taxon>Bacilli</taxon>
        <taxon>Bacillales</taxon>
        <taxon>Bacillaceae</taxon>
        <taxon>Robertmurraya</taxon>
    </lineage>
</organism>
<evidence type="ECO:0000313" key="2">
    <source>
        <dbReference type="EMBL" id="MFC0475570.1"/>
    </source>
</evidence>
<evidence type="ECO:0000256" key="1">
    <source>
        <dbReference type="SAM" id="Phobius"/>
    </source>
</evidence>
<accession>A0ABV6KRL6</accession>
<dbReference type="RefSeq" id="WP_377057988.1">
    <property type="nucleotide sequence ID" value="NZ_JBHLUU010000028.1"/>
</dbReference>
<keyword evidence="1" id="KW-0812">Transmembrane</keyword>
<gene>
    <name evidence="2" type="ORF">ACFFHF_09945</name>
</gene>